<proteinExistence type="predicted"/>
<evidence type="ECO:0000313" key="2">
    <source>
        <dbReference type="EMBL" id="CAJ0940299.1"/>
    </source>
</evidence>
<name>A0ABN9LGP8_9NEOB</name>
<dbReference type="EMBL" id="CAUEEQ010016795">
    <property type="protein sequence ID" value="CAJ0940299.1"/>
    <property type="molecule type" value="Genomic_DNA"/>
</dbReference>
<feature type="compositionally biased region" description="Basic residues" evidence="1">
    <location>
        <begin position="7"/>
        <end position="21"/>
    </location>
</feature>
<gene>
    <name evidence="2" type="ORF">RIMI_LOCUS8465415</name>
</gene>
<evidence type="ECO:0000256" key="1">
    <source>
        <dbReference type="SAM" id="MobiDB-lite"/>
    </source>
</evidence>
<protein>
    <submittedName>
        <fullName evidence="2">Uncharacterized protein</fullName>
    </submittedName>
</protein>
<sequence length="199" mass="23110">TTSKPPIQRKTRTGKRIRTRTTSHDYQISGTEDTNNIVYNISSQCLSPTELTVLQKGLTFCPVPKFNTFQLDQELHRFFRNVRLKVHFSNIPDNISTRVTSPESRFSLDSLKLRVRSSFQPPRTHHPVETYIHFVEKDVKRLGDVDTYQLVNSNPSFEIAREIKKFITHYLTLGIIDEKLGNYLLNQHPVLPVLYTLLL</sequence>
<feature type="region of interest" description="Disordered" evidence="1">
    <location>
        <begin position="1"/>
        <end position="22"/>
    </location>
</feature>
<feature type="non-terminal residue" evidence="2">
    <location>
        <position position="1"/>
    </location>
</feature>
<reference evidence="2" key="1">
    <citation type="submission" date="2023-07" db="EMBL/GenBank/DDBJ databases">
        <authorList>
            <person name="Stuckert A."/>
        </authorList>
    </citation>
    <scope>NUCLEOTIDE SEQUENCE</scope>
</reference>
<dbReference type="Proteomes" id="UP001176940">
    <property type="component" value="Unassembled WGS sequence"/>
</dbReference>
<accession>A0ABN9LGP8</accession>
<organism evidence="2 3">
    <name type="scientific">Ranitomeya imitator</name>
    <name type="common">mimic poison frog</name>
    <dbReference type="NCBI Taxonomy" id="111125"/>
    <lineage>
        <taxon>Eukaryota</taxon>
        <taxon>Metazoa</taxon>
        <taxon>Chordata</taxon>
        <taxon>Craniata</taxon>
        <taxon>Vertebrata</taxon>
        <taxon>Euteleostomi</taxon>
        <taxon>Amphibia</taxon>
        <taxon>Batrachia</taxon>
        <taxon>Anura</taxon>
        <taxon>Neobatrachia</taxon>
        <taxon>Hyloidea</taxon>
        <taxon>Dendrobatidae</taxon>
        <taxon>Dendrobatinae</taxon>
        <taxon>Ranitomeya</taxon>
    </lineage>
</organism>
<evidence type="ECO:0000313" key="3">
    <source>
        <dbReference type="Proteomes" id="UP001176940"/>
    </source>
</evidence>
<comment type="caution">
    <text evidence="2">The sequence shown here is derived from an EMBL/GenBank/DDBJ whole genome shotgun (WGS) entry which is preliminary data.</text>
</comment>
<feature type="non-terminal residue" evidence="2">
    <location>
        <position position="199"/>
    </location>
</feature>
<keyword evidence="3" id="KW-1185">Reference proteome</keyword>